<dbReference type="InterPro" id="IPR050595">
    <property type="entry name" value="Bact_response_regulator"/>
</dbReference>
<dbReference type="RefSeq" id="WP_050047669.1">
    <property type="nucleotide sequence ID" value="NZ_CP008874.1"/>
</dbReference>
<dbReference type="GO" id="GO:0000160">
    <property type="term" value="P:phosphorelay signal transduction system"/>
    <property type="evidence" value="ECO:0007669"/>
    <property type="project" value="InterPro"/>
</dbReference>
<protein>
    <submittedName>
        <fullName evidence="4">Response regulator receiver protein</fullName>
    </submittedName>
</protein>
<sequence>MTDEPATVLVVDDETNITTLFDAWLDGEYAVRTANSGSEALEQIDESIDVALLDRRMPGISGDELLEEIRDRDLDVRVAMVTAIDPDFDVLEMGFDDYLTKPVSREDLEDLVDALESRKHYAEEMQEYYSLAAKRAALESSKPAAELVESEEYDELLEKLDEIETDLDGKLSGEEDFVSAFQDL</sequence>
<dbReference type="Proteomes" id="UP000060390">
    <property type="component" value="Chromosome"/>
</dbReference>
<dbReference type="EMBL" id="CP008874">
    <property type="protein sequence ID" value="AKH96839.1"/>
    <property type="molecule type" value="Genomic_DNA"/>
</dbReference>
<accession>A0A0F7PB19</accession>
<dbReference type="KEGG" id="hsf:HLASA_0331"/>
<dbReference type="AlphaFoldDB" id="A0A0F7PB19"/>
<dbReference type="PANTHER" id="PTHR44591:SF19">
    <property type="entry name" value="TWO-COMPONENT RESPONSE REGULATOR-RELATED"/>
    <property type="match status" value="1"/>
</dbReference>
<dbReference type="SUPFAM" id="SSF52172">
    <property type="entry name" value="CheY-like"/>
    <property type="match status" value="1"/>
</dbReference>
<evidence type="ECO:0000313" key="6">
    <source>
        <dbReference type="Proteomes" id="UP000060390"/>
    </source>
</evidence>
<dbReference type="InterPro" id="IPR013971">
    <property type="entry name" value="HalX_domain"/>
</dbReference>
<dbReference type="OrthoDB" id="86314at2157"/>
<dbReference type="KEGG" id="hsu:HLASF_0332"/>
<reference evidence="5 6" key="3">
    <citation type="journal article" date="2016" name="Stand. Genomic Sci.">
        <title>Complete genome sequence of 'Halanaeroarchaeum sulfurireducens' M27-SA2, a sulfur-reducing and acetate-oxidizing haloarchaeon from the deep-sea hypersaline anoxic lake Medee.</title>
        <authorList>
            <person name="Messina E."/>
            <person name="Sorokin D.Y."/>
            <person name="Kublanov I.V."/>
            <person name="Toshchakov S."/>
            <person name="Lopatina A."/>
            <person name="Arcadi E."/>
            <person name="Smedile F."/>
            <person name="La Spada G."/>
            <person name="La Cono V."/>
            <person name="Yakimov M.M."/>
        </authorList>
    </citation>
    <scope>NUCLEOTIDE SEQUENCE [LARGE SCALE GENOMIC DNA]</scope>
    <source>
        <strain evidence="5 6">M27-SA2</strain>
    </source>
</reference>
<dbReference type="HOGENOM" id="CLU_114810_0_0_2"/>
<dbReference type="InterPro" id="IPR011006">
    <property type="entry name" value="CheY-like_superfamily"/>
</dbReference>
<evidence type="ECO:0000313" key="4">
    <source>
        <dbReference type="EMBL" id="AKH96839.1"/>
    </source>
</evidence>
<dbReference type="PROSITE" id="PS50110">
    <property type="entry name" value="RESPONSE_REGULATORY"/>
    <property type="match status" value="1"/>
</dbReference>
<keyword evidence="1 2" id="KW-0597">Phosphoprotein</keyword>
<dbReference type="SMART" id="SM00448">
    <property type="entry name" value="REC"/>
    <property type="match status" value="1"/>
</dbReference>
<dbReference type="PATRIC" id="fig|1604004.4.peg.349"/>
<dbReference type="InterPro" id="IPR001789">
    <property type="entry name" value="Sig_transdc_resp-reg_receiver"/>
</dbReference>
<dbReference type="PANTHER" id="PTHR44591">
    <property type="entry name" value="STRESS RESPONSE REGULATOR PROTEIN 1"/>
    <property type="match status" value="1"/>
</dbReference>
<feature type="domain" description="Response regulatory" evidence="3">
    <location>
        <begin position="7"/>
        <end position="116"/>
    </location>
</feature>
<keyword evidence="7" id="KW-1185">Reference proteome</keyword>
<dbReference type="GeneID" id="26009702"/>
<dbReference type="Pfam" id="PF08663">
    <property type="entry name" value="HalX"/>
    <property type="match status" value="1"/>
</dbReference>
<reference evidence="4 7" key="1">
    <citation type="journal article" date="2015" name="ISME J.">
        <title>Elemental sulfur and acetate can support life of a novel strictly anaerobic haloarchaeon.</title>
        <authorList>
            <person name="Sorokin D.Y."/>
            <person name="Kublanov I.V."/>
            <person name="Gavrilov S.N."/>
            <person name="Rojo D."/>
            <person name="Roman P."/>
            <person name="Golyshin P.N."/>
            <person name="Slepak V.Z."/>
            <person name="Smedile F."/>
            <person name="Ferrer M."/>
            <person name="Messina E."/>
            <person name="La Cono V."/>
            <person name="Yakimov M.M."/>
        </authorList>
    </citation>
    <scope>NUCLEOTIDE SEQUENCE [LARGE SCALE GENOMIC DNA]</scope>
    <source>
        <strain evidence="4 7">HSR2</strain>
    </source>
</reference>
<gene>
    <name evidence="5" type="ORF">HLASA_0331</name>
    <name evidence="4" type="ORF">HLASF_0332</name>
</gene>
<organism evidence="4 7">
    <name type="scientific">Halanaeroarchaeum sulfurireducens</name>
    <dbReference type="NCBI Taxonomy" id="1604004"/>
    <lineage>
        <taxon>Archaea</taxon>
        <taxon>Methanobacteriati</taxon>
        <taxon>Methanobacteriota</taxon>
        <taxon>Stenosarchaea group</taxon>
        <taxon>Halobacteria</taxon>
        <taxon>Halobacteriales</taxon>
        <taxon>Halobacteriaceae</taxon>
        <taxon>Halanaeroarchaeum</taxon>
    </lineage>
</organism>
<name>A0A0F7PB19_9EURY</name>
<evidence type="ECO:0000256" key="1">
    <source>
        <dbReference type="ARBA" id="ARBA00022553"/>
    </source>
</evidence>
<evidence type="ECO:0000256" key="2">
    <source>
        <dbReference type="PROSITE-ProRule" id="PRU00169"/>
    </source>
</evidence>
<dbReference type="STRING" id="1604004.HLASA_0331"/>
<evidence type="ECO:0000313" key="5">
    <source>
        <dbReference type="EMBL" id="ALG81241.1"/>
    </source>
</evidence>
<reference evidence="6" key="2">
    <citation type="submission" date="2015-05" db="EMBL/GenBank/DDBJ databases">
        <title>Complete genome sequence of Halanaeroarchaeum sulfurireducens type strain M27-SA2, a sulfate-reducer haloarchaeon from marine anoxic lake Medee.</title>
        <authorList>
            <person name="Messina E."/>
            <person name="Kublanov I.V."/>
            <person name="Toshchakov S."/>
            <person name="Arcadi E."/>
            <person name="La Spada G."/>
            <person name="La Cono V."/>
            <person name="Yakimov M.M."/>
        </authorList>
    </citation>
    <scope>NUCLEOTIDE SEQUENCE [LARGE SCALE GENOMIC DNA]</scope>
    <source>
        <strain evidence="6">M27-SA2</strain>
    </source>
</reference>
<dbReference type="EMBL" id="CP011564">
    <property type="protein sequence ID" value="ALG81241.1"/>
    <property type="molecule type" value="Genomic_DNA"/>
</dbReference>
<feature type="modified residue" description="4-aspartylphosphate" evidence="2">
    <location>
        <position position="54"/>
    </location>
</feature>
<dbReference type="Proteomes" id="UP000069906">
    <property type="component" value="Chromosome"/>
</dbReference>
<evidence type="ECO:0000313" key="7">
    <source>
        <dbReference type="Proteomes" id="UP000069906"/>
    </source>
</evidence>
<dbReference type="Gene3D" id="3.40.50.2300">
    <property type="match status" value="1"/>
</dbReference>
<proteinExistence type="predicted"/>
<evidence type="ECO:0000259" key="3">
    <source>
        <dbReference type="PROSITE" id="PS50110"/>
    </source>
</evidence>
<dbReference type="Pfam" id="PF00072">
    <property type="entry name" value="Response_reg"/>
    <property type="match status" value="1"/>
</dbReference>